<comment type="caution">
    <text evidence="1">The sequence shown here is derived from an EMBL/GenBank/DDBJ whole genome shotgun (WGS) entry which is preliminary data.</text>
</comment>
<dbReference type="EMBL" id="JACVXB010000006">
    <property type="protein sequence ID" value="MBD0833173.1"/>
    <property type="molecule type" value="Genomic_DNA"/>
</dbReference>
<dbReference type="AlphaFoldDB" id="A0A8J6U8J2"/>
<accession>A0A8J6U8J2</accession>
<organism evidence="1 2">
    <name type="scientific">Aestuariibaculum sediminum</name>
    <dbReference type="NCBI Taxonomy" id="2770637"/>
    <lineage>
        <taxon>Bacteria</taxon>
        <taxon>Pseudomonadati</taxon>
        <taxon>Bacteroidota</taxon>
        <taxon>Flavobacteriia</taxon>
        <taxon>Flavobacteriales</taxon>
        <taxon>Flavobacteriaceae</taxon>
    </lineage>
</organism>
<dbReference type="PROSITE" id="PS51257">
    <property type="entry name" value="PROKAR_LIPOPROTEIN"/>
    <property type="match status" value="1"/>
</dbReference>
<evidence type="ECO:0008006" key="3">
    <source>
        <dbReference type="Google" id="ProtNLM"/>
    </source>
</evidence>
<sequence>MKYILVFFTFFVMVSCKQKSNTPGLISNRDENVNSYPESLQKIFEAHGGLSRWKGMRSLEFTMYKPDGDEVTLVDLKQRKSLISMPKHNLGFDGNQVWLENKDTVSYNGNPKFYYNLMFYFIAMPFVLADDGISYSKAQPLNVDDKTYPGIKISYANGVGESSDDNYILYFDETTHKMVWLAYTVTYFSKAESDNFNFIKYNQWQEVNGLLLPKELQWYRVDQGKPITVANKVDFGNVNISEEILEKSVFQIPDNATIVK</sequence>
<gene>
    <name evidence="1" type="ORF">ICJ83_13620</name>
</gene>
<protein>
    <recommendedName>
        <fullName evidence="3">Threonine synthase</fullName>
    </recommendedName>
</protein>
<name>A0A8J6U8J2_9FLAO</name>
<reference evidence="1 2" key="1">
    <citation type="submission" date="2020-09" db="EMBL/GenBank/DDBJ databases">
        <title>TT11 complete genome.</title>
        <authorList>
            <person name="Wu Z."/>
        </authorList>
    </citation>
    <scope>NUCLEOTIDE SEQUENCE [LARGE SCALE GENOMIC DNA]</scope>
    <source>
        <strain evidence="1 2">TT11</strain>
    </source>
</reference>
<dbReference type="Proteomes" id="UP000600588">
    <property type="component" value="Unassembled WGS sequence"/>
</dbReference>
<evidence type="ECO:0000313" key="2">
    <source>
        <dbReference type="Proteomes" id="UP000600588"/>
    </source>
</evidence>
<evidence type="ECO:0000313" key="1">
    <source>
        <dbReference type="EMBL" id="MBD0833173.1"/>
    </source>
</evidence>
<keyword evidence="2" id="KW-1185">Reference proteome</keyword>
<dbReference type="RefSeq" id="WP_188230956.1">
    <property type="nucleotide sequence ID" value="NZ_JACVXB010000006.1"/>
</dbReference>
<proteinExistence type="predicted"/>